<evidence type="ECO:0000256" key="1">
    <source>
        <dbReference type="SAM" id="MobiDB-lite"/>
    </source>
</evidence>
<protein>
    <submittedName>
        <fullName evidence="3">Uncharacterized protein</fullName>
    </submittedName>
</protein>
<reference evidence="4 6" key="2">
    <citation type="submission" date="2020-08" db="EMBL/GenBank/DDBJ databases">
        <title>Sequencing the genomes of 1000 actinobacteria strains.</title>
        <authorList>
            <person name="Klenk H.-P."/>
        </authorList>
    </citation>
    <scope>NUCLEOTIDE SEQUENCE [LARGE SCALE GENOMIC DNA]</scope>
    <source>
        <strain evidence="4 6">DSM 9581</strain>
    </source>
</reference>
<dbReference type="AlphaFoldDB" id="A0A511FJJ2"/>
<name>A0A511FJJ2_9CELL</name>
<reference evidence="3 5" key="1">
    <citation type="submission" date="2019-07" db="EMBL/GenBank/DDBJ databases">
        <title>Whole genome shotgun sequence of Cellulomonas hominis NBRC 16055.</title>
        <authorList>
            <person name="Hosoyama A."/>
            <person name="Uohara A."/>
            <person name="Ohji S."/>
            <person name="Ichikawa N."/>
        </authorList>
    </citation>
    <scope>NUCLEOTIDE SEQUENCE [LARGE SCALE GENOMIC DNA]</scope>
    <source>
        <strain evidence="3 5">NBRC 16055</strain>
    </source>
</reference>
<keyword evidence="2" id="KW-0812">Transmembrane</keyword>
<dbReference type="RefSeq" id="WP_146840734.1">
    <property type="nucleotide sequence ID" value="NZ_BJVQ01000104.1"/>
</dbReference>
<evidence type="ECO:0000313" key="6">
    <source>
        <dbReference type="Proteomes" id="UP000564629"/>
    </source>
</evidence>
<dbReference type="Proteomes" id="UP000564629">
    <property type="component" value="Unassembled WGS sequence"/>
</dbReference>
<organism evidence="3 5">
    <name type="scientific">Cellulomonas hominis</name>
    <dbReference type="NCBI Taxonomy" id="156981"/>
    <lineage>
        <taxon>Bacteria</taxon>
        <taxon>Bacillati</taxon>
        <taxon>Actinomycetota</taxon>
        <taxon>Actinomycetes</taxon>
        <taxon>Micrococcales</taxon>
        <taxon>Cellulomonadaceae</taxon>
        <taxon>Cellulomonas</taxon>
    </lineage>
</organism>
<dbReference type="EMBL" id="JACHDN010000001">
    <property type="protein sequence ID" value="MBB5474156.1"/>
    <property type="molecule type" value="Genomic_DNA"/>
</dbReference>
<dbReference type="Proteomes" id="UP000321723">
    <property type="component" value="Unassembled WGS sequence"/>
</dbReference>
<dbReference type="EMBL" id="BJVQ01000104">
    <property type="protein sequence ID" value="GEL48744.1"/>
    <property type="molecule type" value="Genomic_DNA"/>
</dbReference>
<keyword evidence="2" id="KW-0472">Membrane</keyword>
<evidence type="ECO:0000256" key="2">
    <source>
        <dbReference type="SAM" id="Phobius"/>
    </source>
</evidence>
<feature type="compositionally biased region" description="Basic and acidic residues" evidence="1">
    <location>
        <begin position="1"/>
        <end position="10"/>
    </location>
</feature>
<feature type="compositionally biased region" description="Pro residues" evidence="1">
    <location>
        <begin position="15"/>
        <end position="31"/>
    </location>
</feature>
<proteinExistence type="predicted"/>
<evidence type="ECO:0000313" key="5">
    <source>
        <dbReference type="Proteomes" id="UP000321723"/>
    </source>
</evidence>
<comment type="caution">
    <text evidence="3">The sequence shown here is derived from an EMBL/GenBank/DDBJ whole genome shotgun (WGS) entry which is preliminary data.</text>
</comment>
<accession>A0A511FJJ2</accession>
<feature type="transmembrane region" description="Helical" evidence="2">
    <location>
        <begin position="48"/>
        <end position="68"/>
    </location>
</feature>
<evidence type="ECO:0000313" key="4">
    <source>
        <dbReference type="EMBL" id="MBB5474156.1"/>
    </source>
</evidence>
<keyword evidence="5" id="KW-1185">Reference proteome</keyword>
<gene>
    <name evidence="3" type="ORF">CHO01_38600</name>
    <name evidence="4" type="ORF">HNR08_002892</name>
</gene>
<keyword evidence="2" id="KW-1133">Transmembrane helix</keyword>
<sequence length="70" mass="7442">MRDDHGDDRSGVPAPEQPTAPYFPPPAPDAPMAPVLRTGPDRTPRSTASLVLEVVPFLVLALVVILVASR</sequence>
<feature type="region of interest" description="Disordered" evidence="1">
    <location>
        <begin position="1"/>
        <end position="44"/>
    </location>
</feature>
<evidence type="ECO:0000313" key="3">
    <source>
        <dbReference type="EMBL" id="GEL48744.1"/>
    </source>
</evidence>